<dbReference type="AlphaFoldDB" id="A0A0C3PWM6"/>
<dbReference type="Proteomes" id="UP000054248">
    <property type="component" value="Unassembled WGS sequence"/>
</dbReference>
<dbReference type="HOGENOM" id="CLU_1391149_0_0_1"/>
<keyword evidence="3" id="KW-1185">Reference proteome</keyword>
<proteinExistence type="predicted"/>
<protein>
    <submittedName>
        <fullName evidence="2">Uncharacterized protein</fullName>
    </submittedName>
</protein>
<gene>
    <name evidence="2" type="ORF">M407DRAFT_30903</name>
</gene>
<accession>A0A0C3PWM6</accession>
<reference evidence="3" key="2">
    <citation type="submission" date="2015-01" db="EMBL/GenBank/DDBJ databases">
        <title>Evolutionary Origins and Diversification of the Mycorrhizal Mutualists.</title>
        <authorList>
            <consortium name="DOE Joint Genome Institute"/>
            <consortium name="Mycorrhizal Genomics Consortium"/>
            <person name="Kohler A."/>
            <person name="Kuo A."/>
            <person name="Nagy L.G."/>
            <person name="Floudas D."/>
            <person name="Copeland A."/>
            <person name="Barry K.W."/>
            <person name="Cichocki N."/>
            <person name="Veneault-Fourrey C."/>
            <person name="LaButti K."/>
            <person name="Lindquist E.A."/>
            <person name="Lipzen A."/>
            <person name="Lundell T."/>
            <person name="Morin E."/>
            <person name="Murat C."/>
            <person name="Riley R."/>
            <person name="Ohm R."/>
            <person name="Sun H."/>
            <person name="Tunlid A."/>
            <person name="Henrissat B."/>
            <person name="Grigoriev I.V."/>
            <person name="Hibbett D.S."/>
            <person name="Martin F."/>
        </authorList>
    </citation>
    <scope>NUCLEOTIDE SEQUENCE [LARGE SCALE GENOMIC DNA]</scope>
    <source>
        <strain evidence="3">MUT 4182</strain>
    </source>
</reference>
<reference evidence="2 3" key="1">
    <citation type="submission" date="2014-04" db="EMBL/GenBank/DDBJ databases">
        <authorList>
            <consortium name="DOE Joint Genome Institute"/>
            <person name="Kuo A."/>
            <person name="Girlanda M."/>
            <person name="Perotto S."/>
            <person name="Kohler A."/>
            <person name="Nagy L.G."/>
            <person name="Floudas D."/>
            <person name="Copeland A."/>
            <person name="Barry K.W."/>
            <person name="Cichocki N."/>
            <person name="Veneault-Fourrey C."/>
            <person name="LaButti K."/>
            <person name="Lindquist E.A."/>
            <person name="Lipzen A."/>
            <person name="Lundell T."/>
            <person name="Morin E."/>
            <person name="Murat C."/>
            <person name="Sun H."/>
            <person name="Tunlid A."/>
            <person name="Henrissat B."/>
            <person name="Grigoriev I.V."/>
            <person name="Hibbett D.S."/>
            <person name="Martin F."/>
            <person name="Nordberg H.P."/>
            <person name="Cantor M.N."/>
            <person name="Hua S.X."/>
        </authorList>
    </citation>
    <scope>NUCLEOTIDE SEQUENCE [LARGE SCALE GENOMIC DNA]</scope>
    <source>
        <strain evidence="2 3">MUT 4182</strain>
    </source>
</reference>
<name>A0A0C3PWM6_9AGAM</name>
<evidence type="ECO:0000256" key="1">
    <source>
        <dbReference type="SAM" id="MobiDB-lite"/>
    </source>
</evidence>
<sequence length="196" mass="21290">MDDRGNLLSSATPNSSSKPGETSTITARSSFSYRSKKARAQLNLVHTTTVAAAEVAASGARWNGSCSERDGNWRRVDQLRSWLCVRTVFGNGEQAELGLRSSWVPRSTTTDLATRHCLIVNLLGLPTTGTSSPPPCSRYLDNQKESIWEMDGSNACRGGRPEHRGAPSSLHAGSPYGTDSRSDDERVRSRRRGSHG</sequence>
<organism evidence="2 3">
    <name type="scientific">Tulasnella calospora MUT 4182</name>
    <dbReference type="NCBI Taxonomy" id="1051891"/>
    <lineage>
        <taxon>Eukaryota</taxon>
        <taxon>Fungi</taxon>
        <taxon>Dikarya</taxon>
        <taxon>Basidiomycota</taxon>
        <taxon>Agaricomycotina</taxon>
        <taxon>Agaricomycetes</taxon>
        <taxon>Cantharellales</taxon>
        <taxon>Tulasnellaceae</taxon>
        <taxon>Tulasnella</taxon>
    </lineage>
</organism>
<feature type="region of interest" description="Disordered" evidence="1">
    <location>
        <begin position="1"/>
        <end position="27"/>
    </location>
</feature>
<evidence type="ECO:0000313" key="2">
    <source>
        <dbReference type="EMBL" id="KIO19440.1"/>
    </source>
</evidence>
<evidence type="ECO:0000313" key="3">
    <source>
        <dbReference type="Proteomes" id="UP000054248"/>
    </source>
</evidence>
<dbReference type="EMBL" id="KN823221">
    <property type="protein sequence ID" value="KIO19440.1"/>
    <property type="molecule type" value="Genomic_DNA"/>
</dbReference>
<feature type="region of interest" description="Disordered" evidence="1">
    <location>
        <begin position="151"/>
        <end position="196"/>
    </location>
</feature>
<feature type="compositionally biased region" description="Polar residues" evidence="1">
    <location>
        <begin position="7"/>
        <end position="27"/>
    </location>
</feature>